<dbReference type="PANTHER" id="PTHR32552:SF81">
    <property type="entry name" value="TONB-DEPENDENT OUTER MEMBRANE RECEPTOR"/>
    <property type="match status" value="1"/>
</dbReference>
<accession>A0A4P7D291</accession>
<dbReference type="Proteomes" id="UP000295727">
    <property type="component" value="Chromosome 4"/>
</dbReference>
<dbReference type="SUPFAM" id="SSF56935">
    <property type="entry name" value="Porins"/>
    <property type="match status" value="1"/>
</dbReference>
<evidence type="ECO:0000256" key="3">
    <source>
        <dbReference type="ARBA" id="ARBA00022452"/>
    </source>
</evidence>
<dbReference type="AlphaFoldDB" id="A0A4P7D291"/>
<feature type="signal peptide" evidence="13">
    <location>
        <begin position="1"/>
        <end position="41"/>
    </location>
</feature>
<keyword evidence="3 11" id="KW-1134">Transmembrane beta strand</keyword>
<dbReference type="OrthoDB" id="8538693at2"/>
<dbReference type="PANTHER" id="PTHR32552">
    <property type="entry name" value="FERRICHROME IRON RECEPTOR-RELATED"/>
    <property type="match status" value="1"/>
</dbReference>
<dbReference type="Gene3D" id="2.40.170.20">
    <property type="entry name" value="TonB-dependent receptor, beta-barrel domain"/>
    <property type="match status" value="1"/>
</dbReference>
<keyword evidence="6" id="KW-0408">Iron</keyword>
<evidence type="ECO:0000256" key="2">
    <source>
        <dbReference type="ARBA" id="ARBA00022448"/>
    </source>
</evidence>
<keyword evidence="4" id="KW-0410">Iron transport</keyword>
<dbReference type="InterPro" id="IPR039426">
    <property type="entry name" value="TonB-dep_rcpt-like"/>
</dbReference>
<evidence type="ECO:0000259" key="14">
    <source>
        <dbReference type="Pfam" id="PF00593"/>
    </source>
</evidence>
<dbReference type="InterPro" id="IPR000531">
    <property type="entry name" value="Beta-barrel_TonB"/>
</dbReference>
<feature type="domain" description="TonB-dependent receptor plug" evidence="15">
    <location>
        <begin position="63"/>
        <end position="168"/>
    </location>
</feature>
<evidence type="ECO:0000256" key="6">
    <source>
        <dbReference type="ARBA" id="ARBA00023004"/>
    </source>
</evidence>
<evidence type="ECO:0000256" key="9">
    <source>
        <dbReference type="ARBA" id="ARBA00023136"/>
    </source>
</evidence>
<evidence type="ECO:0000256" key="8">
    <source>
        <dbReference type="ARBA" id="ARBA00023077"/>
    </source>
</evidence>
<comment type="similarity">
    <text evidence="11 12">Belongs to the TonB-dependent receptor family.</text>
</comment>
<dbReference type="Pfam" id="PF00593">
    <property type="entry name" value="TonB_dep_Rec_b-barrel"/>
    <property type="match status" value="1"/>
</dbReference>
<feature type="domain" description="TonB-dependent receptor-like beta-barrel" evidence="14">
    <location>
        <begin position="297"/>
        <end position="779"/>
    </location>
</feature>
<dbReference type="InterPro" id="IPR012910">
    <property type="entry name" value="Plug_dom"/>
</dbReference>
<keyword evidence="10 11" id="KW-0998">Cell outer membrane</keyword>
<dbReference type="PROSITE" id="PS52016">
    <property type="entry name" value="TONB_DEPENDENT_REC_3"/>
    <property type="match status" value="1"/>
</dbReference>
<keyword evidence="2 11" id="KW-0813">Transport</keyword>
<keyword evidence="9 11" id="KW-0472">Membrane</keyword>
<dbReference type="GO" id="GO:0006826">
    <property type="term" value="P:iron ion transport"/>
    <property type="evidence" value="ECO:0007669"/>
    <property type="project" value="UniProtKB-KW"/>
</dbReference>
<keyword evidence="17" id="KW-1185">Reference proteome</keyword>
<evidence type="ECO:0000256" key="13">
    <source>
        <dbReference type="SAM" id="SignalP"/>
    </source>
</evidence>
<dbReference type="InterPro" id="IPR036942">
    <property type="entry name" value="Beta-barrel_TonB_sf"/>
</dbReference>
<evidence type="ECO:0000256" key="10">
    <source>
        <dbReference type="ARBA" id="ARBA00023237"/>
    </source>
</evidence>
<keyword evidence="13" id="KW-0732">Signal</keyword>
<organism evidence="16 17">
    <name type="scientific">Paraburkholderia pallida</name>
    <dbReference type="NCBI Taxonomy" id="2547399"/>
    <lineage>
        <taxon>Bacteria</taxon>
        <taxon>Pseudomonadati</taxon>
        <taxon>Pseudomonadota</taxon>
        <taxon>Betaproteobacteria</taxon>
        <taxon>Burkholderiales</taxon>
        <taxon>Burkholderiaceae</taxon>
        <taxon>Paraburkholderia</taxon>
    </lineage>
</organism>
<dbReference type="RefSeq" id="WP_134758285.1">
    <property type="nucleotide sequence ID" value="NZ_CP038151.1"/>
</dbReference>
<evidence type="ECO:0000313" key="17">
    <source>
        <dbReference type="Proteomes" id="UP000295727"/>
    </source>
</evidence>
<keyword evidence="8 12" id="KW-0798">TonB box</keyword>
<comment type="subcellular location">
    <subcellularLocation>
        <location evidence="1 11">Cell outer membrane</location>
        <topology evidence="1 11">Multi-pass membrane protein</topology>
    </subcellularLocation>
</comment>
<evidence type="ECO:0000256" key="7">
    <source>
        <dbReference type="ARBA" id="ARBA00023065"/>
    </source>
</evidence>
<evidence type="ECO:0000259" key="15">
    <source>
        <dbReference type="Pfam" id="PF07715"/>
    </source>
</evidence>
<gene>
    <name evidence="16" type="ORF">E1956_36765</name>
</gene>
<keyword evidence="7" id="KW-0406">Ion transport</keyword>
<dbReference type="Pfam" id="PF07715">
    <property type="entry name" value="Plug"/>
    <property type="match status" value="1"/>
</dbReference>
<keyword evidence="16" id="KW-0675">Receptor</keyword>
<dbReference type="KEGG" id="ppai:E1956_36765"/>
<proteinExistence type="inferred from homology"/>
<feature type="chain" id="PRO_5020685493" evidence="13">
    <location>
        <begin position="42"/>
        <end position="818"/>
    </location>
</feature>
<evidence type="ECO:0000256" key="5">
    <source>
        <dbReference type="ARBA" id="ARBA00022692"/>
    </source>
</evidence>
<dbReference type="EMBL" id="CP038151">
    <property type="protein sequence ID" value="QBR02766.1"/>
    <property type="molecule type" value="Genomic_DNA"/>
</dbReference>
<dbReference type="GO" id="GO:0009279">
    <property type="term" value="C:cell outer membrane"/>
    <property type="evidence" value="ECO:0007669"/>
    <property type="project" value="UniProtKB-SubCell"/>
</dbReference>
<sequence>MLKAAPQSGKRHTRRGCAPVTLSVTAIAWAVAMAGSAAANADETKTDDSENIVVTAQKREQKLSDVSASVSAVSGKFIQQQQVQSLSTLSNYVPNFTYTKESDVDIITIRGLGTAGGDTLESSVGVYVDGVYLPKARDAMFPLYDLDHVEVLRGPQGALFGKNTIAGVINIETARPTDYWTGYVQASYGSYASTEETAVLSGPLSPVLSMRVAAYHRQSDGYIENETPDHYDGGGYNTNAGRLTLDLHPNSQFKLTGKLEFLDDKELGVGRELQYIGPKDLANPAFQGIPSGQLYRQISNQTGLFDVDNTQGPQAWLSALNASYRFDSGYTLSATAGYSHFDNRISYADALPINTIVQNDPMTLATKNIEIRLASPDDKPFRFITGFYADQTTLNYTGYSALNFASVGNAIQSALLARGIPAALLPNAAGLAAANTVVTPGNGFSENSHSWALFGEASYRFQPAWTIVGGLRFSQDSVSMNQYFNPTDANGFALGSVASLSSVLPKPNALVAPGLTIAQLLSKTYTGVYNTIFSPAGTPAINQSETEDSVTPSVRLEYRPRPATLLYGVVQTGFKQGGYAPGTSVSTLNNFGPEKALAFELGTKTQLGPADVSVALFRTQFRDLQVSAINAEGTTDTMNAAGAVSQGIELGTHWHVTSHWSLSADYAYLDAHYTNFDNAPCSIDQLLASKTSVCSQNLSGRPLLNAPPSSFSGTVEYHTTFQPGFEFSAAFTGTYKSSYYTEVSDSSELMADAMPLFDIRIALGRPTQHWTAALLVHNLFNRQGALMGQRPSLVADPSTYMVVPNEPRMIIGQLRYEM</sequence>
<evidence type="ECO:0000256" key="1">
    <source>
        <dbReference type="ARBA" id="ARBA00004571"/>
    </source>
</evidence>
<evidence type="ECO:0000256" key="12">
    <source>
        <dbReference type="RuleBase" id="RU003357"/>
    </source>
</evidence>
<name>A0A4P7D291_9BURK</name>
<keyword evidence="5 11" id="KW-0812">Transmembrane</keyword>
<evidence type="ECO:0000313" key="16">
    <source>
        <dbReference type="EMBL" id="QBR02766.1"/>
    </source>
</evidence>
<reference evidence="16 17" key="1">
    <citation type="submission" date="2019-03" db="EMBL/GenBank/DDBJ databases">
        <title>Paraburkholderia sp. 7MH5, isolated from subtropical forest soil.</title>
        <authorList>
            <person name="Gao Z.-H."/>
            <person name="Qiu L.-H."/>
        </authorList>
    </citation>
    <scope>NUCLEOTIDE SEQUENCE [LARGE SCALE GENOMIC DNA]</scope>
    <source>
        <strain evidence="16 17">7MH5</strain>
    </source>
</reference>
<protein>
    <submittedName>
        <fullName evidence="16">TonB-dependent receptor</fullName>
    </submittedName>
</protein>
<evidence type="ECO:0000256" key="4">
    <source>
        <dbReference type="ARBA" id="ARBA00022496"/>
    </source>
</evidence>
<evidence type="ECO:0000256" key="11">
    <source>
        <dbReference type="PROSITE-ProRule" id="PRU01360"/>
    </source>
</evidence>